<keyword evidence="6 9" id="KW-0472">Membrane</keyword>
<dbReference type="InterPro" id="IPR015720">
    <property type="entry name" value="Emp24-like"/>
</dbReference>
<dbReference type="EMBL" id="KZ989304">
    <property type="protein sequence ID" value="RKP26921.1"/>
    <property type="molecule type" value="Genomic_DNA"/>
</dbReference>
<evidence type="ECO:0000256" key="9">
    <source>
        <dbReference type="SAM" id="Phobius"/>
    </source>
</evidence>
<keyword evidence="3 7" id="KW-0812">Transmembrane</keyword>
<dbReference type="InterPro" id="IPR009038">
    <property type="entry name" value="GOLD_dom"/>
</dbReference>
<evidence type="ECO:0000256" key="7">
    <source>
        <dbReference type="RuleBase" id="RU003827"/>
    </source>
</evidence>
<reference evidence="13" key="1">
    <citation type="journal article" date="2018" name="Nat. Microbiol.">
        <title>Leveraging single-cell genomics to expand the fungal tree of life.</title>
        <authorList>
            <person name="Ahrendt S.R."/>
            <person name="Quandt C.A."/>
            <person name="Ciobanu D."/>
            <person name="Clum A."/>
            <person name="Salamov A."/>
            <person name="Andreopoulos B."/>
            <person name="Cheng J.F."/>
            <person name="Woyke T."/>
            <person name="Pelin A."/>
            <person name="Henrissat B."/>
            <person name="Reynolds N.K."/>
            <person name="Benny G.L."/>
            <person name="Smith M.E."/>
            <person name="James T.Y."/>
            <person name="Grigoriev I.V."/>
        </authorList>
    </citation>
    <scope>NUCLEOTIDE SEQUENCE [LARGE SCALE GENOMIC DNA]</scope>
    <source>
        <strain evidence="13">Benny S71-1</strain>
    </source>
</reference>
<comment type="subcellular location">
    <subcellularLocation>
        <location evidence="1 7">Membrane</location>
        <topology evidence="1 7">Single-pass type I membrane protein</topology>
    </subcellularLocation>
</comment>
<dbReference type="AlphaFoldDB" id="A0A4P9Z4Y7"/>
<evidence type="ECO:0000256" key="10">
    <source>
        <dbReference type="SAM" id="SignalP"/>
    </source>
</evidence>
<keyword evidence="5 9" id="KW-1133">Transmembrane helix</keyword>
<keyword evidence="8" id="KW-0175">Coiled coil</keyword>
<feature type="signal peptide" evidence="10">
    <location>
        <begin position="1"/>
        <end position="22"/>
    </location>
</feature>
<dbReference type="Pfam" id="PF01105">
    <property type="entry name" value="EMP24_GP25L"/>
    <property type="match status" value="1"/>
</dbReference>
<evidence type="ECO:0000259" key="11">
    <source>
        <dbReference type="PROSITE" id="PS50866"/>
    </source>
</evidence>
<protein>
    <submittedName>
        <fullName evidence="12">Emp24/gp25L/p24 family/GOLD-domain-containing protein</fullName>
    </submittedName>
</protein>
<keyword evidence="4 10" id="KW-0732">Signal</keyword>
<evidence type="ECO:0000313" key="12">
    <source>
        <dbReference type="EMBL" id="RKP26921.1"/>
    </source>
</evidence>
<dbReference type="OrthoDB" id="3427at2759"/>
<evidence type="ECO:0000256" key="3">
    <source>
        <dbReference type="ARBA" id="ARBA00022692"/>
    </source>
</evidence>
<evidence type="ECO:0000256" key="5">
    <source>
        <dbReference type="ARBA" id="ARBA00022989"/>
    </source>
</evidence>
<comment type="similarity">
    <text evidence="2 7">Belongs to the EMP24/GP25L family.</text>
</comment>
<dbReference type="SMART" id="SM01190">
    <property type="entry name" value="EMP24_GP25L"/>
    <property type="match status" value="1"/>
</dbReference>
<feature type="transmembrane region" description="Helical" evidence="9">
    <location>
        <begin position="185"/>
        <end position="204"/>
    </location>
</feature>
<feature type="coiled-coil region" evidence="8">
    <location>
        <begin position="143"/>
        <end position="170"/>
    </location>
</feature>
<feature type="domain" description="GOLD" evidence="11">
    <location>
        <begin position="32"/>
        <end position="126"/>
    </location>
</feature>
<accession>A0A4P9Z4Y7</accession>
<keyword evidence="13" id="KW-1185">Reference proteome</keyword>
<dbReference type="PROSITE" id="PS50866">
    <property type="entry name" value="GOLD"/>
    <property type="match status" value="1"/>
</dbReference>
<evidence type="ECO:0000256" key="2">
    <source>
        <dbReference type="ARBA" id="ARBA00007104"/>
    </source>
</evidence>
<dbReference type="Proteomes" id="UP000278143">
    <property type="component" value="Unassembled WGS sequence"/>
</dbReference>
<evidence type="ECO:0000256" key="8">
    <source>
        <dbReference type="SAM" id="Coils"/>
    </source>
</evidence>
<evidence type="ECO:0000256" key="1">
    <source>
        <dbReference type="ARBA" id="ARBA00004479"/>
    </source>
</evidence>
<evidence type="ECO:0000313" key="13">
    <source>
        <dbReference type="Proteomes" id="UP000278143"/>
    </source>
</evidence>
<gene>
    <name evidence="12" type="ORF">SYNPS1DRAFT_13455</name>
</gene>
<proteinExistence type="inferred from homology"/>
<organism evidence="12 13">
    <name type="scientific">Syncephalis pseudoplumigaleata</name>
    <dbReference type="NCBI Taxonomy" id="1712513"/>
    <lineage>
        <taxon>Eukaryota</taxon>
        <taxon>Fungi</taxon>
        <taxon>Fungi incertae sedis</taxon>
        <taxon>Zoopagomycota</taxon>
        <taxon>Zoopagomycotina</taxon>
        <taxon>Zoopagomycetes</taxon>
        <taxon>Zoopagales</taxon>
        <taxon>Piptocephalidaceae</taxon>
        <taxon>Syncephalis</taxon>
    </lineage>
</organism>
<dbReference type="GO" id="GO:0016020">
    <property type="term" value="C:membrane"/>
    <property type="evidence" value="ECO:0007669"/>
    <property type="project" value="UniProtKB-SubCell"/>
</dbReference>
<dbReference type="PANTHER" id="PTHR22811">
    <property type="entry name" value="TRANSMEMBRANE EMP24 DOMAIN-CONTAINING PROTEIN"/>
    <property type="match status" value="1"/>
</dbReference>
<sequence>MLSRSIAWLVVGLAVATPLTSAFHFYLDGSSPKCFIEELPKETLVVGNYRAEEYRADLQQYAENHNIGIQITVEEKDSYKLVNQKGASNGRFAFTSAESGDHTICLQTNATDGWFSTSHVRLTLDMLVGQNGVDPTERKDAKLSDLYWKVRELNNRIQDIKREQEYQREREVAFRNQSELTNSRVVWWTIMQMLVLGGTCVWQMRHLKQFFVAKKLV</sequence>
<feature type="chain" id="PRO_5020210445" evidence="10">
    <location>
        <begin position="23"/>
        <end position="217"/>
    </location>
</feature>
<name>A0A4P9Z4Y7_9FUNG</name>
<evidence type="ECO:0000256" key="6">
    <source>
        <dbReference type="ARBA" id="ARBA00023136"/>
    </source>
</evidence>
<evidence type="ECO:0000256" key="4">
    <source>
        <dbReference type="ARBA" id="ARBA00022729"/>
    </source>
</evidence>